<evidence type="ECO:0000256" key="2">
    <source>
        <dbReference type="ARBA" id="ARBA00022803"/>
    </source>
</evidence>
<accession>A0A833R358</accession>
<dbReference type="PANTHER" id="PTHR45641">
    <property type="entry name" value="TETRATRICOPEPTIDE REPEAT PROTEIN (AFU_ORTHOLOGUE AFUA_6G03870)"/>
    <property type="match status" value="1"/>
</dbReference>
<dbReference type="Pfam" id="PF13374">
    <property type="entry name" value="TPR_10"/>
    <property type="match status" value="1"/>
</dbReference>
<keyword evidence="4" id="KW-1185">Reference proteome</keyword>
<evidence type="ECO:0000256" key="1">
    <source>
        <dbReference type="ARBA" id="ARBA00022737"/>
    </source>
</evidence>
<organism evidence="3 4">
    <name type="scientific">Carex littledalei</name>
    <dbReference type="NCBI Taxonomy" id="544730"/>
    <lineage>
        <taxon>Eukaryota</taxon>
        <taxon>Viridiplantae</taxon>
        <taxon>Streptophyta</taxon>
        <taxon>Embryophyta</taxon>
        <taxon>Tracheophyta</taxon>
        <taxon>Spermatophyta</taxon>
        <taxon>Magnoliopsida</taxon>
        <taxon>Liliopsida</taxon>
        <taxon>Poales</taxon>
        <taxon>Cyperaceae</taxon>
        <taxon>Cyperoideae</taxon>
        <taxon>Cariceae</taxon>
        <taxon>Carex</taxon>
        <taxon>Carex subgen. Euthyceras</taxon>
    </lineage>
</organism>
<reference evidence="3" key="1">
    <citation type="submission" date="2020-01" db="EMBL/GenBank/DDBJ databases">
        <title>Genome sequence of Kobresia littledalei, the first chromosome-level genome in the family Cyperaceae.</title>
        <authorList>
            <person name="Qu G."/>
        </authorList>
    </citation>
    <scope>NUCLEOTIDE SEQUENCE</scope>
    <source>
        <strain evidence="3">C.B.Clarke</strain>
        <tissue evidence="3">Leaf</tissue>
    </source>
</reference>
<gene>
    <name evidence="3" type="ORF">FCM35_KLT02190</name>
</gene>
<dbReference type="OrthoDB" id="771227at2759"/>
<evidence type="ECO:0000313" key="3">
    <source>
        <dbReference type="EMBL" id="KAF3332613.1"/>
    </source>
</evidence>
<dbReference type="EMBL" id="SWLB01000011">
    <property type="protein sequence ID" value="KAF3332613.1"/>
    <property type="molecule type" value="Genomic_DNA"/>
</dbReference>
<dbReference type="SUPFAM" id="SSF48452">
    <property type="entry name" value="TPR-like"/>
    <property type="match status" value="2"/>
</dbReference>
<dbReference type="Pfam" id="PF13424">
    <property type="entry name" value="TPR_12"/>
    <property type="match status" value="2"/>
</dbReference>
<sequence length="563" mass="63079">MATAAALSRILPFPSSQRRHQGFAISHNSWKYDYNMLVMSGSFVVLKGCYNKRHYSYSVSCLSTTVKNPKGPSILEELSIGIDGQHESQSDNNSELISQLKDLYTEIKTKLKYLEMGDVVQLLEASYEKVKEEMENGSKGVEQAAILNVLALGYFDAGDRKTAHQILNMTDDIISGINEGGTMLYTVLNLMGMLFHALDKSSDAIRVYERCLKTLEKDCGNHSTFLIEPLLGLAKALEANQRPKEAIPVYKRAVDILEKEKGIKCVDICGPLHSLRNLSLSIGEVEDAHMYSQRVLEIHKEIYGENNGRTALAICSVAQALFAKGDVDGAISMYKQGLQVIKDANDIPLHDDNLEKLRLDLAELLHITGRLQEGREVLQESLFINQKRRGIGHPSSVAHLINLATSYCRSKNYAEAERLLRTSLNIMSKSVGPTNQATTVPMMHLAVILFHQKQFEEAESLALEALRIREDAFGPDSGPVGEALDCLVLIQAKLERDEGEILEKLKRVLPIHERLRGIESEEVMITLHKIVFYLNKAGKNDEKASYMMRLAVLRYKLNNKFRS</sequence>
<proteinExistence type="predicted"/>
<name>A0A833R358_9POAL</name>
<comment type="caution">
    <text evidence="3">The sequence shown here is derived from an EMBL/GenBank/DDBJ whole genome shotgun (WGS) entry which is preliminary data.</text>
</comment>
<dbReference type="SMART" id="SM00028">
    <property type="entry name" value="TPR"/>
    <property type="match status" value="6"/>
</dbReference>
<dbReference type="Gene3D" id="1.25.40.10">
    <property type="entry name" value="Tetratricopeptide repeat domain"/>
    <property type="match status" value="2"/>
</dbReference>
<dbReference type="Proteomes" id="UP000623129">
    <property type="component" value="Unassembled WGS sequence"/>
</dbReference>
<dbReference type="GO" id="GO:0009507">
    <property type="term" value="C:chloroplast"/>
    <property type="evidence" value="ECO:0007669"/>
    <property type="project" value="TreeGrafter"/>
</dbReference>
<dbReference type="AlphaFoldDB" id="A0A833R358"/>
<evidence type="ECO:0000313" key="4">
    <source>
        <dbReference type="Proteomes" id="UP000623129"/>
    </source>
</evidence>
<dbReference type="InterPro" id="IPR019734">
    <property type="entry name" value="TPR_rpt"/>
</dbReference>
<dbReference type="InterPro" id="IPR011990">
    <property type="entry name" value="TPR-like_helical_dom_sf"/>
</dbReference>
<dbReference type="GO" id="GO:0009658">
    <property type="term" value="P:chloroplast organization"/>
    <property type="evidence" value="ECO:0007669"/>
    <property type="project" value="TreeGrafter"/>
</dbReference>
<protein>
    <submittedName>
        <fullName evidence="3">Nephrocystin-3</fullName>
    </submittedName>
</protein>
<keyword evidence="2" id="KW-0802">TPR repeat</keyword>
<dbReference type="PANTHER" id="PTHR45641:SF19">
    <property type="entry name" value="NEPHROCYSTIN-3"/>
    <property type="match status" value="1"/>
</dbReference>
<keyword evidence="1" id="KW-0677">Repeat</keyword>